<dbReference type="Proteomes" id="UP000283817">
    <property type="component" value="Unassembled WGS sequence"/>
</dbReference>
<gene>
    <name evidence="1" type="ORF">EHI47_20395</name>
</gene>
<sequence length="82" mass="9333">MTTNAESMIVPNDFPELKSLVWNRDPARAMPACEAFALYERNWHFVDTGRLTEREVQLIRDLAATYGNGVLLVVNGLSRSHR</sequence>
<protein>
    <submittedName>
        <fullName evidence="1">Uncharacterized protein</fullName>
    </submittedName>
</protein>
<comment type="caution">
    <text evidence="1">The sequence shown here is derived from an EMBL/GenBank/DDBJ whole genome shotgun (WGS) entry which is preliminary data.</text>
</comment>
<organism evidence="1 2">
    <name type="scientific">Rhizobium leguminosarum</name>
    <dbReference type="NCBI Taxonomy" id="384"/>
    <lineage>
        <taxon>Bacteria</taxon>
        <taxon>Pseudomonadati</taxon>
        <taxon>Pseudomonadota</taxon>
        <taxon>Alphaproteobacteria</taxon>
        <taxon>Hyphomicrobiales</taxon>
        <taxon>Rhizobiaceae</taxon>
        <taxon>Rhizobium/Agrobacterium group</taxon>
        <taxon>Rhizobium</taxon>
    </lineage>
</organism>
<dbReference type="EMBL" id="SBHX01000049">
    <property type="protein sequence ID" value="RWX28045.1"/>
    <property type="molecule type" value="Genomic_DNA"/>
</dbReference>
<name>A0A444HW62_RHILE</name>
<proteinExistence type="predicted"/>
<dbReference type="RefSeq" id="WP_128411291.1">
    <property type="nucleotide sequence ID" value="NZ_CP090090.1"/>
</dbReference>
<reference evidence="1 2" key="1">
    <citation type="submission" date="2019-01" db="EMBL/GenBank/DDBJ databases">
        <title>RHIZO-ID as a novel technology for direct rhizobia identification.</title>
        <authorList>
            <person name="De Meyer S.E."/>
        </authorList>
    </citation>
    <scope>NUCLEOTIDE SEQUENCE [LARGE SCALE GENOMIC DNA]</scope>
    <source>
        <strain evidence="1 2">WSM448</strain>
    </source>
</reference>
<accession>A0A444HW62</accession>
<evidence type="ECO:0000313" key="2">
    <source>
        <dbReference type="Proteomes" id="UP000283817"/>
    </source>
</evidence>
<evidence type="ECO:0000313" key="1">
    <source>
        <dbReference type="EMBL" id="RWX28045.1"/>
    </source>
</evidence>
<dbReference type="AlphaFoldDB" id="A0A444HW62"/>